<feature type="domain" description="Methyltransferase type 11" evidence="1">
    <location>
        <begin position="49"/>
        <end position="136"/>
    </location>
</feature>
<organism evidence="2 3">
    <name type="scientific">Actinoplanes ianthinogenes</name>
    <dbReference type="NCBI Taxonomy" id="122358"/>
    <lineage>
        <taxon>Bacteria</taxon>
        <taxon>Bacillati</taxon>
        <taxon>Actinomycetota</taxon>
        <taxon>Actinomycetes</taxon>
        <taxon>Micromonosporales</taxon>
        <taxon>Micromonosporaceae</taxon>
        <taxon>Actinoplanes</taxon>
    </lineage>
</organism>
<dbReference type="Gene3D" id="3.40.50.150">
    <property type="entry name" value="Vaccinia Virus protein VP39"/>
    <property type="match status" value="1"/>
</dbReference>
<protein>
    <recommendedName>
        <fullName evidence="1">Methyltransferase type 11 domain-containing protein</fullName>
    </recommendedName>
</protein>
<evidence type="ECO:0000313" key="3">
    <source>
        <dbReference type="Proteomes" id="UP000676967"/>
    </source>
</evidence>
<dbReference type="InterPro" id="IPR029063">
    <property type="entry name" value="SAM-dependent_MTases_sf"/>
</dbReference>
<dbReference type="EMBL" id="AP023356">
    <property type="protein sequence ID" value="BCJ46342.1"/>
    <property type="molecule type" value="Genomic_DNA"/>
</dbReference>
<proteinExistence type="predicted"/>
<dbReference type="SUPFAM" id="SSF53335">
    <property type="entry name" value="S-adenosyl-L-methionine-dependent methyltransferases"/>
    <property type="match status" value="1"/>
</dbReference>
<dbReference type="PANTHER" id="PTHR43591">
    <property type="entry name" value="METHYLTRANSFERASE"/>
    <property type="match status" value="1"/>
</dbReference>
<keyword evidence="3" id="KW-1185">Reference proteome</keyword>
<evidence type="ECO:0000313" key="2">
    <source>
        <dbReference type="EMBL" id="BCJ46342.1"/>
    </source>
</evidence>
<dbReference type="Pfam" id="PF08241">
    <property type="entry name" value="Methyltransf_11"/>
    <property type="match status" value="1"/>
</dbReference>
<dbReference type="PANTHER" id="PTHR43591:SF24">
    <property type="entry name" value="2-METHOXY-6-POLYPRENYL-1,4-BENZOQUINOL METHYLASE, MITOCHONDRIAL"/>
    <property type="match status" value="1"/>
</dbReference>
<name>A0ABM7M3U9_9ACTN</name>
<dbReference type="CDD" id="cd02440">
    <property type="entry name" value="AdoMet_MTases"/>
    <property type="match status" value="1"/>
</dbReference>
<gene>
    <name evidence="2" type="ORF">Aiant_69990</name>
</gene>
<accession>A0ABM7M3U9</accession>
<reference evidence="2 3" key="1">
    <citation type="submission" date="2020-08" db="EMBL/GenBank/DDBJ databases">
        <title>Whole genome shotgun sequence of Actinoplanes ianthinogenes NBRC 13996.</title>
        <authorList>
            <person name="Komaki H."/>
            <person name="Tamura T."/>
        </authorList>
    </citation>
    <scope>NUCLEOTIDE SEQUENCE [LARGE SCALE GENOMIC DNA]</scope>
    <source>
        <strain evidence="2 3">NBRC 13996</strain>
    </source>
</reference>
<dbReference type="InterPro" id="IPR013216">
    <property type="entry name" value="Methyltransf_11"/>
</dbReference>
<dbReference type="Proteomes" id="UP000676967">
    <property type="component" value="Chromosome"/>
</dbReference>
<evidence type="ECO:0000259" key="1">
    <source>
        <dbReference type="Pfam" id="PF08241"/>
    </source>
</evidence>
<sequence length="248" mass="26497">MLREAPMARIDFDGPVAAVYQSGRGAPEGGLDGWRAALGRYLPVAGPVLDLGAGTGLYAELLRTWFGVRIVAVEPALAMLRQAPPEAWRAVGRAERIPLVAGCCGAAWLSTMIHHIADLPAAARELRRVLTPGAPVLIRSAFPGDQSRIALYRFFPTAGAVLDTFPTVAEVEAAFTAAGFTLRERRRIRQVNAATLAEFHDKVRHRANTTLLAIPDDEFAAGLANLRAAATTTPAQPAISELTLLTLT</sequence>